<name>A0ABV2WNF9_9NOCA</name>
<dbReference type="InterPro" id="IPR032528">
    <property type="entry name" value="Ribosom_S30AE_C"/>
</dbReference>
<dbReference type="RefSeq" id="WP_245713103.1">
    <property type="nucleotide sequence ID" value="NZ_JBEYBD010000004.1"/>
</dbReference>
<dbReference type="Gene3D" id="3.30.505.50">
    <property type="entry name" value="Sigma 54 modulation/S30EA ribosomal protein, C-terminal domain"/>
    <property type="match status" value="2"/>
</dbReference>
<dbReference type="InterPro" id="IPR050574">
    <property type="entry name" value="HPF/YfiA_ribosome-assoc"/>
</dbReference>
<dbReference type="EMBL" id="JBEYBF010000006">
    <property type="protein sequence ID" value="MEU1952424.1"/>
    <property type="molecule type" value="Genomic_DNA"/>
</dbReference>
<evidence type="ECO:0000256" key="1">
    <source>
        <dbReference type="SAM" id="MobiDB-lite"/>
    </source>
</evidence>
<dbReference type="PANTHER" id="PTHR33231:SF1">
    <property type="entry name" value="30S RIBOSOMAL PROTEIN"/>
    <property type="match status" value="1"/>
</dbReference>
<feature type="domain" description="Sigma 54 modulation/S30EA ribosomal protein C-terminal" evidence="2">
    <location>
        <begin position="127"/>
        <end position="175"/>
    </location>
</feature>
<evidence type="ECO:0000259" key="2">
    <source>
        <dbReference type="Pfam" id="PF16321"/>
    </source>
</evidence>
<dbReference type="Proteomes" id="UP001550628">
    <property type="component" value="Unassembled WGS sequence"/>
</dbReference>
<dbReference type="Pfam" id="PF16321">
    <property type="entry name" value="Ribosom_S30AE_C"/>
    <property type="match status" value="1"/>
</dbReference>
<keyword evidence="4" id="KW-1185">Reference proteome</keyword>
<dbReference type="GeneID" id="96242545"/>
<comment type="caution">
    <text evidence="3">The sequence shown here is derived from an EMBL/GenBank/DDBJ whole genome shotgun (WGS) entry which is preliminary data.</text>
</comment>
<gene>
    <name evidence="3" type="ORF">ABZ510_11225</name>
</gene>
<dbReference type="InterPro" id="IPR038416">
    <property type="entry name" value="Ribosom_S30AE_C_sf"/>
</dbReference>
<evidence type="ECO:0000313" key="4">
    <source>
        <dbReference type="Proteomes" id="UP001550628"/>
    </source>
</evidence>
<dbReference type="PANTHER" id="PTHR33231">
    <property type="entry name" value="30S RIBOSOMAL PROTEIN"/>
    <property type="match status" value="1"/>
</dbReference>
<reference evidence="3 4" key="1">
    <citation type="submission" date="2024-06" db="EMBL/GenBank/DDBJ databases">
        <title>The Natural Products Discovery Center: Release of the First 8490 Sequenced Strains for Exploring Actinobacteria Biosynthetic Diversity.</title>
        <authorList>
            <person name="Kalkreuter E."/>
            <person name="Kautsar S.A."/>
            <person name="Yang D."/>
            <person name="Bader C.D."/>
            <person name="Teijaro C.N."/>
            <person name="Fluegel L."/>
            <person name="Davis C.M."/>
            <person name="Simpson J.R."/>
            <person name="Lauterbach L."/>
            <person name="Steele A.D."/>
            <person name="Gui C."/>
            <person name="Meng S."/>
            <person name="Li G."/>
            <person name="Viehrig K."/>
            <person name="Ye F."/>
            <person name="Su P."/>
            <person name="Kiefer A.F."/>
            <person name="Nichols A."/>
            <person name="Cepeda A.J."/>
            <person name="Yan W."/>
            <person name="Fan B."/>
            <person name="Jiang Y."/>
            <person name="Adhikari A."/>
            <person name="Zheng C.-J."/>
            <person name="Schuster L."/>
            <person name="Cowan T.M."/>
            <person name="Smanski M.J."/>
            <person name="Chevrette M.G."/>
            <person name="De Carvalho L.P.S."/>
            <person name="Shen B."/>
        </authorList>
    </citation>
    <scope>NUCLEOTIDE SEQUENCE [LARGE SCALE GENOMIC DNA]</scope>
    <source>
        <strain evidence="3 4">NPDC019708</strain>
    </source>
</reference>
<evidence type="ECO:0000313" key="3">
    <source>
        <dbReference type="EMBL" id="MEU1952424.1"/>
    </source>
</evidence>
<protein>
    <submittedName>
        <fullName evidence="3">Sigma 54 modulation/S30EA ribosomal C-terminal domain-containing protein</fullName>
    </submittedName>
</protein>
<accession>A0ABV2WNF9</accession>
<feature type="region of interest" description="Disordered" evidence="1">
    <location>
        <begin position="107"/>
        <end position="137"/>
    </location>
</feature>
<organism evidence="3 4">
    <name type="scientific">Nocardia rhamnosiphila</name>
    <dbReference type="NCBI Taxonomy" id="426716"/>
    <lineage>
        <taxon>Bacteria</taxon>
        <taxon>Bacillati</taxon>
        <taxon>Actinomycetota</taxon>
        <taxon>Actinomycetes</taxon>
        <taxon>Mycobacteriales</taxon>
        <taxon>Nocardiaceae</taxon>
        <taxon>Nocardia</taxon>
    </lineage>
</organism>
<proteinExistence type="predicted"/>
<sequence length="261" mass="28643">MDSEMVRASPAWSAMPFPEVVVYTGGRVPAIERERFAGAVGRLLERLDVPGDIRLRITAPERGPLVIQVNLRIGDIATRIQTLTRRDGDALSTVVRLERQITALRGTREPRPWPDPTRCPLDTPGPGELVRRKPVPARHGRPAAAAAVMDAMDYDTHLFIDAETGEDAIVYRAGPSGLRLARCHSVHPPLPVPGGPWPFTVNPRPAPLLTEADAVARLCEHGLPFLFYTDPGTGRGRLLYRRYDSHLALVLPDDGTEVLPS</sequence>